<sequence length="147" mass="16543">MRALTLLYEQQKKASAILRNNNPSSSLKPDHLEKRFTSHTTADLLTFCKTRERKDEKEQKDLKFNNVMTENTVPTLPKMANPTVTRTFVLPQPPPDDAKENLLIGTDKILGFSSFARKATATTSMEMAKPMAVASKPSMLGLRMFKN</sequence>
<evidence type="ECO:0000313" key="2">
    <source>
        <dbReference type="Proteomes" id="UP000436088"/>
    </source>
</evidence>
<dbReference type="AlphaFoldDB" id="A0A6A3BJ80"/>
<comment type="caution">
    <text evidence="1">The sequence shown here is derived from an EMBL/GenBank/DDBJ whole genome shotgun (WGS) entry which is preliminary data.</text>
</comment>
<dbReference type="EMBL" id="VEPZ02000860">
    <property type="protein sequence ID" value="KAE8715478.1"/>
    <property type="molecule type" value="Genomic_DNA"/>
</dbReference>
<accession>A0A6A3BJ80</accession>
<dbReference type="Proteomes" id="UP000436088">
    <property type="component" value="Unassembled WGS sequence"/>
</dbReference>
<evidence type="ECO:0000313" key="1">
    <source>
        <dbReference type="EMBL" id="KAE8715478.1"/>
    </source>
</evidence>
<name>A0A6A3BJ80_HIBSY</name>
<organism evidence="1 2">
    <name type="scientific">Hibiscus syriacus</name>
    <name type="common">Rose of Sharon</name>
    <dbReference type="NCBI Taxonomy" id="106335"/>
    <lineage>
        <taxon>Eukaryota</taxon>
        <taxon>Viridiplantae</taxon>
        <taxon>Streptophyta</taxon>
        <taxon>Embryophyta</taxon>
        <taxon>Tracheophyta</taxon>
        <taxon>Spermatophyta</taxon>
        <taxon>Magnoliopsida</taxon>
        <taxon>eudicotyledons</taxon>
        <taxon>Gunneridae</taxon>
        <taxon>Pentapetalae</taxon>
        <taxon>rosids</taxon>
        <taxon>malvids</taxon>
        <taxon>Malvales</taxon>
        <taxon>Malvaceae</taxon>
        <taxon>Malvoideae</taxon>
        <taxon>Hibiscus</taxon>
    </lineage>
</organism>
<proteinExistence type="predicted"/>
<keyword evidence="2" id="KW-1185">Reference proteome</keyword>
<protein>
    <submittedName>
        <fullName evidence="1">Uncharacterized protein</fullName>
    </submittedName>
</protein>
<gene>
    <name evidence="1" type="ORF">F3Y22_tig00110171pilonHSYRG00005</name>
</gene>
<reference evidence="1" key="1">
    <citation type="submission" date="2019-09" db="EMBL/GenBank/DDBJ databases">
        <title>Draft genome information of white flower Hibiscus syriacus.</title>
        <authorList>
            <person name="Kim Y.-M."/>
        </authorList>
    </citation>
    <scope>NUCLEOTIDE SEQUENCE [LARGE SCALE GENOMIC DNA]</scope>
    <source>
        <strain evidence="1">YM2019G1</strain>
    </source>
</reference>